<dbReference type="OrthoDB" id="1905501at2"/>
<name>D9SP41_CLOC7</name>
<dbReference type="Gene3D" id="1.10.3210.50">
    <property type="match status" value="1"/>
</dbReference>
<dbReference type="AlphaFoldDB" id="D9SP41"/>
<dbReference type="KEGG" id="ccb:Clocel_2268"/>
<reference evidence="1 2" key="1">
    <citation type="submission" date="2010-08" db="EMBL/GenBank/DDBJ databases">
        <title>Complete sequence of Clostridium cellulovorans 743B.</title>
        <authorList>
            <consortium name="US DOE Joint Genome Institute"/>
            <person name="Lucas S."/>
            <person name="Copeland A."/>
            <person name="Lapidus A."/>
            <person name="Cheng J.-F."/>
            <person name="Bruce D."/>
            <person name="Goodwin L."/>
            <person name="Pitluck S."/>
            <person name="Chertkov O."/>
            <person name="Detter J.C."/>
            <person name="Han C."/>
            <person name="Tapia R."/>
            <person name="Land M."/>
            <person name="Hauser L."/>
            <person name="Chang Y.-J."/>
            <person name="Jeffries C."/>
            <person name="Kyrpides N."/>
            <person name="Ivanova N."/>
            <person name="Mikhailova N."/>
            <person name="Hemme C.L."/>
            <person name="Woyke T."/>
        </authorList>
    </citation>
    <scope>NUCLEOTIDE SEQUENCE [LARGE SCALE GENOMIC DNA]</scope>
    <source>
        <strain evidence="2">ATCC 35296 / DSM 3052 / OCM 3 / 743B</strain>
    </source>
</reference>
<evidence type="ECO:0000313" key="1">
    <source>
        <dbReference type="EMBL" id="ADL52006.1"/>
    </source>
</evidence>
<dbReference type="SUPFAM" id="SSF109604">
    <property type="entry name" value="HD-domain/PDEase-like"/>
    <property type="match status" value="1"/>
</dbReference>
<proteinExistence type="predicted"/>
<dbReference type="EMBL" id="CP002160">
    <property type="protein sequence ID" value="ADL52006.1"/>
    <property type="molecule type" value="Genomic_DNA"/>
</dbReference>
<dbReference type="HOGENOM" id="CLU_129728_0_0_9"/>
<dbReference type="eggNOG" id="ENOG5032XIZ">
    <property type="taxonomic scope" value="Bacteria"/>
</dbReference>
<dbReference type="Proteomes" id="UP000002730">
    <property type="component" value="Chromosome"/>
</dbReference>
<gene>
    <name evidence="1" type="ordered locus">Clocel_2268</name>
</gene>
<dbReference type="RefSeq" id="WP_010076767.1">
    <property type="nucleotide sequence ID" value="NC_014393.1"/>
</dbReference>
<organism evidence="1 2">
    <name type="scientific">Clostridium cellulovorans (strain ATCC 35296 / DSM 3052 / OCM 3 / 743B)</name>
    <dbReference type="NCBI Taxonomy" id="573061"/>
    <lineage>
        <taxon>Bacteria</taxon>
        <taxon>Bacillati</taxon>
        <taxon>Bacillota</taxon>
        <taxon>Clostridia</taxon>
        <taxon>Eubacteriales</taxon>
        <taxon>Clostridiaceae</taxon>
        <taxon>Clostridium</taxon>
    </lineage>
</organism>
<accession>D9SP41</accession>
<dbReference type="STRING" id="573061.Clocel_2268"/>
<keyword evidence="2" id="KW-1185">Reference proteome</keyword>
<evidence type="ECO:0000313" key="2">
    <source>
        <dbReference type="Proteomes" id="UP000002730"/>
    </source>
</evidence>
<sequence length="177" mass="20689">MNRSDLIEFVRPYYKNKDIMHNLQHIELIIKTIDKVIKAGKYVVEYENLIYGAYFHGVISTNENEMRSWLSDKKVPLERIERIITIASESFRQEIPTTLEGKILHDSHQIEGGKVYFITKCLITGTLRGQTLLETINYVEKNVLYNGDCYLPETKPIWKEANKFAETYIKELKDGII</sequence>
<protein>
    <submittedName>
        <fullName evidence="1">Uncharacterized protein</fullName>
    </submittedName>
</protein>